<evidence type="ECO:0000313" key="2">
    <source>
        <dbReference type="EMBL" id="SUZ52723.1"/>
    </source>
</evidence>
<protein>
    <submittedName>
        <fullName evidence="2">Uncharacterized protein</fullName>
    </submittedName>
</protein>
<gene>
    <name evidence="2" type="ORF">METZ01_LOCUS5577</name>
</gene>
<feature type="transmembrane region" description="Helical" evidence="1">
    <location>
        <begin position="91"/>
        <end position="114"/>
    </location>
</feature>
<reference evidence="2" key="1">
    <citation type="submission" date="2018-05" db="EMBL/GenBank/DDBJ databases">
        <authorList>
            <person name="Lanie J.A."/>
            <person name="Ng W.-L."/>
            <person name="Kazmierczak K.M."/>
            <person name="Andrzejewski T.M."/>
            <person name="Davidsen T.M."/>
            <person name="Wayne K.J."/>
            <person name="Tettelin H."/>
            <person name="Glass J.I."/>
            <person name="Rusch D."/>
            <person name="Podicherti R."/>
            <person name="Tsui H.-C.T."/>
            <person name="Winkler M.E."/>
        </authorList>
    </citation>
    <scope>NUCLEOTIDE SEQUENCE</scope>
</reference>
<feature type="non-terminal residue" evidence="2">
    <location>
        <position position="1"/>
    </location>
</feature>
<accession>A0A381NGT0</accession>
<feature type="transmembrane region" description="Helical" evidence="1">
    <location>
        <begin position="65"/>
        <end position="85"/>
    </location>
</feature>
<dbReference type="EMBL" id="UINC01000290">
    <property type="protein sequence ID" value="SUZ52723.1"/>
    <property type="molecule type" value="Genomic_DNA"/>
</dbReference>
<feature type="transmembrane region" description="Helical" evidence="1">
    <location>
        <begin position="39"/>
        <end position="58"/>
    </location>
</feature>
<evidence type="ECO:0000256" key="1">
    <source>
        <dbReference type="SAM" id="Phobius"/>
    </source>
</evidence>
<organism evidence="2">
    <name type="scientific">marine metagenome</name>
    <dbReference type="NCBI Taxonomy" id="408172"/>
    <lineage>
        <taxon>unclassified sequences</taxon>
        <taxon>metagenomes</taxon>
        <taxon>ecological metagenomes</taxon>
    </lineage>
</organism>
<proteinExistence type="predicted"/>
<keyword evidence="1" id="KW-1133">Transmembrane helix</keyword>
<sequence>VVVPALQSISSDNSDFLIQSKQDDYLIESHSNKFIDLKINPPFNGYFWLAVIFIWTFGNKTMMKIVIYYNLALIIIIPIFILILLSGNIWVAPLISANEIVYKALFLSLSVLVIKEGIERQRNPETMVR</sequence>
<name>A0A381NGT0_9ZZZZ</name>
<keyword evidence="1" id="KW-0472">Membrane</keyword>
<keyword evidence="1" id="KW-0812">Transmembrane</keyword>
<dbReference type="AlphaFoldDB" id="A0A381NGT0"/>